<dbReference type="EMBL" id="CACVAQ010000094">
    <property type="protein sequence ID" value="CAA6804068.1"/>
    <property type="molecule type" value="Genomic_DNA"/>
</dbReference>
<name>A0A6S6SMX8_9BACT</name>
<evidence type="ECO:0008006" key="3">
    <source>
        <dbReference type="Google" id="ProtNLM"/>
    </source>
</evidence>
<organism evidence="2">
    <name type="scientific">uncultured Aureispira sp</name>
    <dbReference type="NCBI Taxonomy" id="1331704"/>
    <lineage>
        <taxon>Bacteria</taxon>
        <taxon>Pseudomonadati</taxon>
        <taxon>Bacteroidota</taxon>
        <taxon>Saprospiria</taxon>
        <taxon>Saprospirales</taxon>
        <taxon>Saprospiraceae</taxon>
        <taxon>Aureispira</taxon>
        <taxon>environmental samples</taxon>
    </lineage>
</organism>
<evidence type="ECO:0000256" key="1">
    <source>
        <dbReference type="SAM" id="SignalP"/>
    </source>
</evidence>
<reference evidence="2" key="1">
    <citation type="submission" date="2020-01" db="EMBL/GenBank/DDBJ databases">
        <authorList>
            <person name="Meier V. D."/>
            <person name="Meier V D."/>
        </authorList>
    </citation>
    <scope>NUCLEOTIDE SEQUENCE</scope>
    <source>
        <strain evidence="2">HLG_WM_MAG_10</strain>
    </source>
</reference>
<dbReference type="AlphaFoldDB" id="A0A6S6SMX8"/>
<dbReference type="PROSITE" id="PS51257">
    <property type="entry name" value="PROKAR_LIPOPROTEIN"/>
    <property type="match status" value="1"/>
</dbReference>
<gene>
    <name evidence="2" type="ORF">HELGO_WM33113</name>
</gene>
<evidence type="ECO:0000313" key="2">
    <source>
        <dbReference type="EMBL" id="CAA6804068.1"/>
    </source>
</evidence>
<accession>A0A6S6SMX8</accession>
<protein>
    <recommendedName>
        <fullName evidence="3">Lipocalin-like domain-containing protein</fullName>
    </recommendedName>
</protein>
<feature type="chain" id="PRO_5027917524" description="Lipocalin-like domain-containing protein" evidence="1">
    <location>
        <begin position="26"/>
        <end position="175"/>
    </location>
</feature>
<sequence length="175" mass="18519">MKSIFKLLTVVLITVLLASCGGSGASNNIVGAWHVDLSSIDLVLGDGVPAPMKGMVQAQKDGLIAEGEGKSDDVTIEFTEAGKMVVSKKGDEKTEELDYKFDGSKLTLSGDLDGEKVDIDLNISESTAEKLTIAMTGEEILAQIKAKYPEVLAMAGEMDVDTMVKGCTIAISFKK</sequence>
<proteinExistence type="predicted"/>
<feature type="signal peptide" evidence="1">
    <location>
        <begin position="1"/>
        <end position="25"/>
    </location>
</feature>
<keyword evidence="1" id="KW-0732">Signal</keyword>